<comment type="caution">
    <text evidence="1">The sequence shown here is derived from an EMBL/GenBank/DDBJ whole genome shotgun (WGS) entry which is preliminary data.</text>
</comment>
<protein>
    <submittedName>
        <fullName evidence="1">Uncharacterized protein</fullName>
    </submittedName>
</protein>
<evidence type="ECO:0000313" key="1">
    <source>
        <dbReference type="EMBL" id="KKW09808.1"/>
    </source>
</evidence>
<reference evidence="1 2" key="1">
    <citation type="journal article" date="2015" name="Nature">
        <title>rRNA introns, odd ribosomes, and small enigmatic genomes across a large radiation of phyla.</title>
        <authorList>
            <person name="Brown C.T."/>
            <person name="Hug L.A."/>
            <person name="Thomas B.C."/>
            <person name="Sharon I."/>
            <person name="Castelle C.J."/>
            <person name="Singh A."/>
            <person name="Wilkins M.J."/>
            <person name="Williams K.H."/>
            <person name="Banfield J.F."/>
        </authorList>
    </citation>
    <scope>NUCLEOTIDE SEQUENCE [LARGE SCALE GENOMIC DNA]</scope>
</reference>
<dbReference type="Proteomes" id="UP000034588">
    <property type="component" value="Unassembled WGS sequence"/>
</dbReference>
<name>A0A0G1VTI9_9BACT</name>
<sequence length="49" mass="5315">MDQTWVRGIPDFLGEPDNTQNLVQTMHAGGPGKLIHCLKCPNCGYSVTA</sequence>
<gene>
    <name evidence="1" type="ORF">UY48_C0053G0010</name>
</gene>
<dbReference type="AlphaFoldDB" id="A0A0G1VTI9"/>
<accession>A0A0G1VTI9</accession>
<evidence type="ECO:0000313" key="2">
    <source>
        <dbReference type="Proteomes" id="UP000034588"/>
    </source>
</evidence>
<proteinExistence type="predicted"/>
<organism evidence="1 2">
    <name type="scientific">Candidatus Gottesmanbacteria bacterium GW2011_GWB1_49_7</name>
    <dbReference type="NCBI Taxonomy" id="1618448"/>
    <lineage>
        <taxon>Bacteria</taxon>
        <taxon>Candidatus Gottesmaniibacteriota</taxon>
    </lineage>
</organism>
<dbReference type="EMBL" id="LCQD01000053">
    <property type="protein sequence ID" value="KKW09808.1"/>
    <property type="molecule type" value="Genomic_DNA"/>
</dbReference>